<evidence type="ECO:0000313" key="3">
    <source>
        <dbReference type="Proteomes" id="UP000827092"/>
    </source>
</evidence>
<keyword evidence="3" id="KW-1185">Reference proteome</keyword>
<proteinExistence type="predicted"/>
<feature type="signal peptide" evidence="1">
    <location>
        <begin position="1"/>
        <end position="16"/>
    </location>
</feature>
<dbReference type="Proteomes" id="UP000827092">
    <property type="component" value="Unassembled WGS sequence"/>
</dbReference>
<dbReference type="EMBL" id="JAFNEN010000040">
    <property type="protein sequence ID" value="KAG8198431.1"/>
    <property type="molecule type" value="Genomic_DNA"/>
</dbReference>
<comment type="caution">
    <text evidence="2">The sequence shown here is derived from an EMBL/GenBank/DDBJ whole genome shotgun (WGS) entry which is preliminary data.</text>
</comment>
<keyword evidence="1" id="KW-0732">Signal</keyword>
<evidence type="ECO:0000313" key="2">
    <source>
        <dbReference type="EMBL" id="KAG8198431.1"/>
    </source>
</evidence>
<gene>
    <name evidence="2" type="ORF">JTE90_022169</name>
</gene>
<protein>
    <submittedName>
        <fullName evidence="2">Uncharacterized protein</fullName>
    </submittedName>
</protein>
<accession>A0AAV6VSG6</accession>
<dbReference type="AlphaFoldDB" id="A0AAV6VSG6"/>
<evidence type="ECO:0000256" key="1">
    <source>
        <dbReference type="SAM" id="SignalP"/>
    </source>
</evidence>
<name>A0AAV6VSG6_9ARAC</name>
<organism evidence="2 3">
    <name type="scientific">Oedothorax gibbosus</name>
    <dbReference type="NCBI Taxonomy" id="931172"/>
    <lineage>
        <taxon>Eukaryota</taxon>
        <taxon>Metazoa</taxon>
        <taxon>Ecdysozoa</taxon>
        <taxon>Arthropoda</taxon>
        <taxon>Chelicerata</taxon>
        <taxon>Arachnida</taxon>
        <taxon>Araneae</taxon>
        <taxon>Araneomorphae</taxon>
        <taxon>Entelegynae</taxon>
        <taxon>Araneoidea</taxon>
        <taxon>Linyphiidae</taxon>
        <taxon>Erigoninae</taxon>
        <taxon>Oedothorax</taxon>
    </lineage>
</organism>
<feature type="chain" id="PRO_5043709018" evidence="1">
    <location>
        <begin position="17"/>
        <end position="95"/>
    </location>
</feature>
<sequence>MKSVALFFLLVSCAHAQYWPFFFPFVPYPPAPWYSPFYNPRPAYSAPYFPSQPSNSEYAVSLGGAPVGLYNRRRNTGPFGTTSEGTRVEDCFHTY</sequence>
<reference evidence="2 3" key="1">
    <citation type="journal article" date="2022" name="Nat. Ecol. Evol.">
        <title>A masculinizing supergene underlies an exaggerated male reproductive morph in a spider.</title>
        <authorList>
            <person name="Hendrickx F."/>
            <person name="De Corte Z."/>
            <person name="Sonet G."/>
            <person name="Van Belleghem S.M."/>
            <person name="Kostlbacher S."/>
            <person name="Vangestel C."/>
        </authorList>
    </citation>
    <scope>NUCLEOTIDE SEQUENCE [LARGE SCALE GENOMIC DNA]</scope>
    <source>
        <strain evidence="2">W744_W776</strain>
    </source>
</reference>